<organism evidence="6 7">
    <name type="scientific">Streptomonospora nanhaiensis</name>
    <dbReference type="NCBI Taxonomy" id="1323731"/>
    <lineage>
        <taxon>Bacteria</taxon>
        <taxon>Bacillati</taxon>
        <taxon>Actinomycetota</taxon>
        <taxon>Actinomycetes</taxon>
        <taxon>Streptosporangiales</taxon>
        <taxon>Nocardiopsidaceae</taxon>
        <taxon>Streptomonospora</taxon>
    </lineage>
</organism>
<reference evidence="6 7" key="1">
    <citation type="submission" date="2020-07" db="EMBL/GenBank/DDBJ databases">
        <title>Sequencing the genomes of 1000 actinobacteria strains.</title>
        <authorList>
            <person name="Klenk H.-P."/>
        </authorList>
    </citation>
    <scope>NUCLEOTIDE SEQUENCE [LARGE SCALE GENOMIC DNA]</scope>
    <source>
        <strain evidence="6 7">DSM 45927</strain>
    </source>
</reference>
<sequence length="324" mass="32334">MASDIPSATASATATTPSTSTDSTGPASPAASPVTVIGLGPMGSALARAFLRAGHPTTVWNRTAAKAEPLVAEGAVRADTVAEAAAASPLVVVCVIDYAAAEQVLAPAADSLKGRTVVHLTADTPTRARAMADWARQNGVDYIDGAIMTHTETIGGPSAVFLYSGPADLYAEHRPTLDALGGTATHLGEDPGRAASFDVALLDAFWTAMSGFAHAFALARAEGVAAGELAPFAAGISELLGSSITEIAAHLDAGTSSGAEAAIVSAAAGMEHVVEASEARGLDSGIMRAALAAARRVVDSGRGDAGFETMVDAMALQGGQAAAR</sequence>
<dbReference type="InterPro" id="IPR048666">
    <property type="entry name" value="RedAm-like_C"/>
</dbReference>
<dbReference type="GO" id="GO:0050661">
    <property type="term" value="F:NADP binding"/>
    <property type="evidence" value="ECO:0007669"/>
    <property type="project" value="InterPro"/>
</dbReference>
<evidence type="ECO:0000259" key="4">
    <source>
        <dbReference type="Pfam" id="PF03446"/>
    </source>
</evidence>
<protein>
    <submittedName>
        <fullName evidence="6">3-hydroxyisobutyrate dehydrogenase-like beta-hydroxyacid dehydrogenase</fullName>
    </submittedName>
</protein>
<dbReference type="PANTHER" id="PTHR43580">
    <property type="entry name" value="OXIDOREDUCTASE GLYR1-RELATED"/>
    <property type="match status" value="1"/>
</dbReference>
<evidence type="ECO:0000313" key="7">
    <source>
        <dbReference type="Proteomes" id="UP000575985"/>
    </source>
</evidence>
<gene>
    <name evidence="6" type="ORF">HNR12_003584</name>
</gene>
<dbReference type="RefSeq" id="WP_179768687.1">
    <property type="nucleotide sequence ID" value="NZ_JACCFO010000001.1"/>
</dbReference>
<feature type="domain" description="NADPH-dependent reductive aminase-like C-terminal" evidence="5">
    <location>
        <begin position="190"/>
        <end position="314"/>
    </location>
</feature>
<dbReference type="EMBL" id="JACCFO010000001">
    <property type="protein sequence ID" value="NYI97307.1"/>
    <property type="molecule type" value="Genomic_DNA"/>
</dbReference>
<comment type="caution">
    <text evidence="6">The sequence shown here is derived from an EMBL/GenBank/DDBJ whole genome shotgun (WGS) entry which is preliminary data.</text>
</comment>
<keyword evidence="2" id="KW-0560">Oxidoreductase</keyword>
<dbReference type="AlphaFoldDB" id="A0A853BRX9"/>
<comment type="similarity">
    <text evidence="1">Belongs to the HIBADH-related family.</text>
</comment>
<dbReference type="SUPFAM" id="SSF51735">
    <property type="entry name" value="NAD(P)-binding Rossmann-fold domains"/>
    <property type="match status" value="1"/>
</dbReference>
<dbReference type="Proteomes" id="UP000575985">
    <property type="component" value="Unassembled WGS sequence"/>
</dbReference>
<dbReference type="Gene3D" id="1.10.1040.10">
    <property type="entry name" value="N-(1-d-carboxylethyl)-l-norvaline Dehydrogenase, domain 2"/>
    <property type="match status" value="1"/>
</dbReference>
<dbReference type="InterPro" id="IPR013328">
    <property type="entry name" value="6PGD_dom2"/>
</dbReference>
<dbReference type="GO" id="GO:0016491">
    <property type="term" value="F:oxidoreductase activity"/>
    <property type="evidence" value="ECO:0007669"/>
    <property type="project" value="UniProtKB-KW"/>
</dbReference>
<evidence type="ECO:0000256" key="2">
    <source>
        <dbReference type="ARBA" id="ARBA00023002"/>
    </source>
</evidence>
<evidence type="ECO:0000256" key="1">
    <source>
        <dbReference type="ARBA" id="ARBA00009080"/>
    </source>
</evidence>
<dbReference type="InterPro" id="IPR051265">
    <property type="entry name" value="HIBADH-related_NP60_sf"/>
</dbReference>
<proteinExistence type="inferred from homology"/>
<keyword evidence="7" id="KW-1185">Reference proteome</keyword>
<dbReference type="Pfam" id="PF03446">
    <property type="entry name" value="NAD_binding_2"/>
    <property type="match status" value="1"/>
</dbReference>
<evidence type="ECO:0000259" key="5">
    <source>
        <dbReference type="Pfam" id="PF21761"/>
    </source>
</evidence>
<accession>A0A853BRX9</accession>
<dbReference type="Pfam" id="PF21761">
    <property type="entry name" value="RedAm-like_C"/>
    <property type="match status" value="1"/>
</dbReference>
<dbReference type="PANTHER" id="PTHR43580:SF2">
    <property type="entry name" value="CYTOKINE-LIKE NUCLEAR FACTOR N-PAC"/>
    <property type="match status" value="1"/>
</dbReference>
<dbReference type="PIRSF" id="PIRSF000103">
    <property type="entry name" value="HIBADH"/>
    <property type="match status" value="1"/>
</dbReference>
<name>A0A853BRX9_9ACTN</name>
<dbReference type="InterPro" id="IPR015815">
    <property type="entry name" value="HIBADH-related"/>
</dbReference>
<feature type="domain" description="6-phosphogluconate dehydrogenase NADP-binding" evidence="4">
    <location>
        <begin position="34"/>
        <end position="188"/>
    </location>
</feature>
<evidence type="ECO:0000256" key="3">
    <source>
        <dbReference type="SAM" id="MobiDB-lite"/>
    </source>
</evidence>
<dbReference type="InterPro" id="IPR006115">
    <property type="entry name" value="6PGDH_NADP-bd"/>
</dbReference>
<evidence type="ECO:0000313" key="6">
    <source>
        <dbReference type="EMBL" id="NYI97307.1"/>
    </source>
</evidence>
<feature type="region of interest" description="Disordered" evidence="3">
    <location>
        <begin position="1"/>
        <end position="32"/>
    </location>
</feature>
<dbReference type="InterPro" id="IPR036291">
    <property type="entry name" value="NAD(P)-bd_dom_sf"/>
</dbReference>
<dbReference type="Gene3D" id="3.40.50.720">
    <property type="entry name" value="NAD(P)-binding Rossmann-like Domain"/>
    <property type="match status" value="1"/>
</dbReference>